<keyword evidence="3" id="KW-0521">NADP</keyword>
<reference evidence="5" key="1">
    <citation type="submission" date="2021-01" db="EMBL/GenBank/DDBJ databases">
        <title>Active Sulfur Cycling in an Early Earth Analoge.</title>
        <authorList>
            <person name="Hahn C.R."/>
            <person name="Youssef N.H."/>
            <person name="Elshahed M."/>
        </authorList>
    </citation>
    <scope>NUCLEOTIDE SEQUENCE</scope>
    <source>
        <strain evidence="5">Zod_Metabat.1151</strain>
    </source>
</reference>
<evidence type="ECO:0000256" key="1">
    <source>
        <dbReference type="ARBA" id="ARBA00022679"/>
    </source>
</evidence>
<evidence type="ECO:0000313" key="5">
    <source>
        <dbReference type="EMBL" id="MBN2066842.1"/>
    </source>
</evidence>
<organism evidence="5 6">
    <name type="scientific">Candidatus Iainarchaeum sp</name>
    <dbReference type="NCBI Taxonomy" id="3101447"/>
    <lineage>
        <taxon>Archaea</taxon>
        <taxon>Candidatus Iainarchaeota</taxon>
        <taxon>Candidatus Iainarchaeia</taxon>
        <taxon>Candidatus Iainarchaeales</taxon>
        <taxon>Candidatus Iainarchaeaceae</taxon>
        <taxon>Candidatus Iainarchaeum</taxon>
    </lineage>
</organism>
<keyword evidence="1" id="KW-0808">Transferase</keyword>
<dbReference type="Proteomes" id="UP000809243">
    <property type="component" value="Unassembled WGS sequence"/>
</dbReference>
<dbReference type="Pfam" id="PF20143">
    <property type="entry name" value="NAD_kinase_C"/>
    <property type="match status" value="1"/>
</dbReference>
<dbReference type="InterPro" id="IPR016064">
    <property type="entry name" value="NAD/diacylglycerol_kinase_sf"/>
</dbReference>
<dbReference type="SUPFAM" id="SSF111331">
    <property type="entry name" value="NAD kinase/diacylglycerol kinase-like"/>
    <property type="match status" value="1"/>
</dbReference>
<keyword evidence="4" id="KW-0520">NAD</keyword>
<dbReference type="PANTHER" id="PTHR20275:SF0">
    <property type="entry name" value="NAD KINASE"/>
    <property type="match status" value="1"/>
</dbReference>
<dbReference type="Pfam" id="PF01513">
    <property type="entry name" value="NAD_kinase"/>
    <property type="match status" value="1"/>
</dbReference>
<name>A0A939C8E3_9ARCH</name>
<evidence type="ECO:0000256" key="2">
    <source>
        <dbReference type="ARBA" id="ARBA00022777"/>
    </source>
</evidence>
<dbReference type="PANTHER" id="PTHR20275">
    <property type="entry name" value="NAD KINASE"/>
    <property type="match status" value="1"/>
</dbReference>
<dbReference type="InterPro" id="IPR017438">
    <property type="entry name" value="ATP-NAD_kinase_N"/>
</dbReference>
<dbReference type="GO" id="GO:0019674">
    <property type="term" value="P:NAD+ metabolic process"/>
    <property type="evidence" value="ECO:0007669"/>
    <property type="project" value="InterPro"/>
</dbReference>
<protein>
    <submittedName>
        <fullName evidence="5">NAD(+)/NADH kinase</fullName>
    </submittedName>
</protein>
<dbReference type="InterPro" id="IPR017437">
    <property type="entry name" value="ATP-NAD_kinase_PpnK-typ_C"/>
</dbReference>
<dbReference type="Gene3D" id="3.40.50.10330">
    <property type="entry name" value="Probable inorganic polyphosphate/atp-NAD kinase, domain 1"/>
    <property type="match status" value="1"/>
</dbReference>
<comment type="caution">
    <text evidence="5">The sequence shown here is derived from an EMBL/GenBank/DDBJ whole genome shotgun (WGS) entry which is preliminary data.</text>
</comment>
<dbReference type="Gene3D" id="2.60.200.30">
    <property type="entry name" value="Probable inorganic polyphosphate/atp-NAD kinase, domain 2"/>
    <property type="match status" value="1"/>
</dbReference>
<evidence type="ECO:0000256" key="3">
    <source>
        <dbReference type="ARBA" id="ARBA00022857"/>
    </source>
</evidence>
<evidence type="ECO:0000313" key="6">
    <source>
        <dbReference type="Proteomes" id="UP000809243"/>
    </source>
</evidence>
<keyword evidence="2 5" id="KW-0418">Kinase</keyword>
<dbReference type="GO" id="GO:0006741">
    <property type="term" value="P:NADP+ biosynthetic process"/>
    <property type="evidence" value="ECO:0007669"/>
    <property type="project" value="InterPro"/>
</dbReference>
<dbReference type="InterPro" id="IPR002504">
    <property type="entry name" value="NADK"/>
</dbReference>
<dbReference type="EMBL" id="JAFGDB010000001">
    <property type="protein sequence ID" value="MBN2066842.1"/>
    <property type="molecule type" value="Genomic_DNA"/>
</dbReference>
<gene>
    <name evidence="5" type="ORF">JW744_00045</name>
</gene>
<accession>A0A939C8E3</accession>
<proteinExistence type="predicted"/>
<dbReference type="GO" id="GO:0003951">
    <property type="term" value="F:NAD+ kinase activity"/>
    <property type="evidence" value="ECO:0007669"/>
    <property type="project" value="InterPro"/>
</dbReference>
<dbReference type="AlphaFoldDB" id="A0A939C8E3"/>
<evidence type="ECO:0000256" key="4">
    <source>
        <dbReference type="ARBA" id="ARBA00023027"/>
    </source>
</evidence>
<sequence>MGFVSITGHFERPKVRGIAKRAEAILKKLGKECKASDIKAKKFNSKDAELVLAVGGDGTLLRVVRELKREIPVLGIAAGEKCALMQAKQKQLPEKLKKIAEGKFKVEKRLRLEARADGKKIGLALNEAMLVNKKSGSIISYCLKVNGKRQYYCRADACIVSTATGSTGHAFSAGGKRMKAGSSSIAIVPSNALNRAEKAVYRAGSSIIVLDGFCAKQEHEAVLDGQPRFPVKKRLLARRGRDALFLKV</sequence>